<dbReference type="Gene3D" id="1.20.1070.10">
    <property type="entry name" value="Rhodopsin 7-helix transmembrane proteins"/>
    <property type="match status" value="1"/>
</dbReference>
<evidence type="ECO:0000259" key="9">
    <source>
        <dbReference type="PROSITE" id="PS50041"/>
    </source>
</evidence>
<keyword evidence="13" id="KW-1185">Reference proteome</keyword>
<feature type="transmembrane region" description="Helical" evidence="8">
    <location>
        <begin position="633"/>
        <end position="657"/>
    </location>
</feature>
<dbReference type="InterPro" id="IPR046338">
    <property type="entry name" value="GAIN_dom_sf"/>
</dbReference>
<keyword evidence="7" id="KW-0325">Glycoprotein</keyword>
<reference evidence="13" key="1">
    <citation type="journal article" date="2017" name="bioRxiv">
        <title>Comparative analysis of the genomes of Stylophora pistillata and Acropora digitifera provides evidence for extensive differences between species of corals.</title>
        <authorList>
            <person name="Voolstra C.R."/>
            <person name="Li Y."/>
            <person name="Liew Y.J."/>
            <person name="Baumgarten S."/>
            <person name="Zoccola D."/>
            <person name="Flot J.-F."/>
            <person name="Tambutte S."/>
            <person name="Allemand D."/>
            <person name="Aranda M."/>
        </authorList>
    </citation>
    <scope>NUCLEOTIDE SEQUENCE [LARGE SCALE GENOMIC DNA]</scope>
</reference>
<proteinExistence type="inferred from homology"/>
<dbReference type="PANTHER" id="PTHR12011:SF347">
    <property type="entry name" value="FI21270P1-RELATED"/>
    <property type="match status" value="1"/>
</dbReference>
<dbReference type="AlphaFoldDB" id="A0A2B4SJA0"/>
<evidence type="ECO:0000313" key="12">
    <source>
        <dbReference type="EMBL" id="PFX28658.1"/>
    </source>
</evidence>
<dbReference type="GO" id="GO:0007166">
    <property type="term" value="P:cell surface receptor signaling pathway"/>
    <property type="evidence" value="ECO:0007669"/>
    <property type="project" value="InterPro"/>
</dbReference>
<dbReference type="SMART" id="SM00303">
    <property type="entry name" value="GPS"/>
    <property type="match status" value="1"/>
</dbReference>
<dbReference type="EMBL" id="LSMT01000079">
    <property type="protein sequence ID" value="PFX28658.1"/>
    <property type="molecule type" value="Genomic_DNA"/>
</dbReference>
<feature type="domain" description="C-type lectin" evidence="9">
    <location>
        <begin position="31"/>
        <end position="149"/>
    </location>
</feature>
<evidence type="ECO:0000256" key="5">
    <source>
        <dbReference type="ARBA" id="ARBA00023136"/>
    </source>
</evidence>
<dbReference type="InterPro" id="IPR057244">
    <property type="entry name" value="GAIN_B"/>
</dbReference>
<keyword evidence="6" id="KW-1015">Disulfide bond</keyword>
<dbReference type="CDD" id="cd00037">
    <property type="entry name" value="CLECT"/>
    <property type="match status" value="1"/>
</dbReference>
<evidence type="ECO:0000256" key="2">
    <source>
        <dbReference type="ARBA" id="ARBA00007343"/>
    </source>
</evidence>
<feature type="transmembrane region" description="Helical" evidence="8">
    <location>
        <begin position="678"/>
        <end position="700"/>
    </location>
</feature>
<dbReference type="SMART" id="SM00034">
    <property type="entry name" value="CLECT"/>
    <property type="match status" value="1"/>
</dbReference>
<evidence type="ECO:0000256" key="4">
    <source>
        <dbReference type="ARBA" id="ARBA00022989"/>
    </source>
</evidence>
<comment type="similarity">
    <text evidence="2">Belongs to the G-protein coupled receptor 2 family. Adhesion G-protein coupled receptor (ADGR) subfamily.</text>
</comment>
<feature type="transmembrane region" description="Helical" evidence="8">
    <location>
        <begin position="489"/>
        <end position="512"/>
    </location>
</feature>
<feature type="transmembrane region" description="Helical" evidence="8">
    <location>
        <begin position="524"/>
        <end position="544"/>
    </location>
</feature>
<dbReference type="InterPro" id="IPR001304">
    <property type="entry name" value="C-type_lectin-like"/>
</dbReference>
<dbReference type="SUPFAM" id="SSF81321">
    <property type="entry name" value="Family A G protein-coupled receptor-like"/>
    <property type="match status" value="1"/>
</dbReference>
<dbReference type="PROSITE" id="PS50041">
    <property type="entry name" value="C_TYPE_LECTIN_2"/>
    <property type="match status" value="1"/>
</dbReference>
<feature type="domain" description="G-protein coupled receptors family 2 profile 2" evidence="11">
    <location>
        <begin position="487"/>
        <end position="729"/>
    </location>
</feature>
<comment type="subcellular location">
    <subcellularLocation>
        <location evidence="1">Membrane</location>
        <topology evidence="1">Multi-pass membrane protein</topology>
    </subcellularLocation>
</comment>
<gene>
    <name evidence="12" type="primary">GPR133</name>
    <name evidence="12" type="ORF">AWC38_SpisGene6595</name>
</gene>
<dbReference type="Gene3D" id="2.60.220.50">
    <property type="match status" value="1"/>
</dbReference>
<dbReference type="PROSITE" id="PS50261">
    <property type="entry name" value="G_PROTEIN_RECEP_F2_4"/>
    <property type="match status" value="1"/>
</dbReference>
<dbReference type="PROSITE" id="PS50221">
    <property type="entry name" value="GAIN_B"/>
    <property type="match status" value="1"/>
</dbReference>
<dbReference type="Pfam" id="PF01825">
    <property type="entry name" value="GPS"/>
    <property type="match status" value="1"/>
</dbReference>
<keyword evidence="5 8" id="KW-0472">Membrane</keyword>
<dbReference type="PANTHER" id="PTHR12011">
    <property type="entry name" value="ADHESION G-PROTEIN COUPLED RECEPTOR"/>
    <property type="match status" value="1"/>
</dbReference>
<dbReference type="InterPro" id="IPR017981">
    <property type="entry name" value="GPCR_2-like_7TM"/>
</dbReference>
<dbReference type="GO" id="GO:0005886">
    <property type="term" value="C:plasma membrane"/>
    <property type="evidence" value="ECO:0007669"/>
    <property type="project" value="TreeGrafter"/>
</dbReference>
<comment type="caution">
    <text evidence="12">The sequence shown here is derived from an EMBL/GenBank/DDBJ whole genome shotgun (WGS) entry which is preliminary data.</text>
</comment>
<sequence length="778" mass="87302">MQRELETFATGTVVVIVSFKGAESQRNRNCTEGSCYVFKKEENTWKDARTSCQQQKGDLVSIETEEEWDFIKGVIKNYTNQNSTTRWQVGLEKKAGKWIWVTGRPLTICKWGKNQSNGNGDVASITCIGKSQTILSDVPRNTSGPFICEITKGTGHNNSQGICKHVGIPCELEYGKRSWAQNCKFAAYDCKLNCTYEPPSGKFNEECDETFNPYVQQCSYKSHAGEASSYSLSPSPSLSQTPLLCKTPSMSPSPLQSPSLLMSLSPSSQISSTSSSSSASLAKSVLKLTAMRIFEHFIISIENISNLSDGQSDMEKVGQRRESIFKVAVVLEEIAINYSKHHLLRTNHSKRIHSQKMGQVVIGCVYKDLHQLLQLKRPIKKNIGITRDVGSKIIFVAMYPKPKKLRENVTLKFRDLKGVEGRKVCAFWSGFRERSASDGFSEEGCHPITSERDSEETICSCNHLTHFAVLVDYNSDLKLTEEDETILEIITYVGLSLSIVGILLTIILYSFLTDVREPLSQIRLSLSVSLGAGQMIFLAGINATENTAACVTAAVFMQYFLMAAFFWMLVEGVYLYLLVVKVFNITEKMHMYHVMSWGSPIIVIGISLFITAGKGGLQSYTSDKYCWLSSTNNLIWIFISFVLFIEVLNILILVRVIREMTTLVQPLGEYNHIQQIRLSIKTCAVMVPLLGFTWLFGLFLPMHKTFAYILTIFNSIQGFLIFAFHCVRNSQIRERFKRKTNTIFPSTADNGNSIKKSTKINPSGASDMRAIELQSFND</sequence>
<evidence type="ECO:0000259" key="11">
    <source>
        <dbReference type="PROSITE" id="PS50261"/>
    </source>
</evidence>
<dbReference type="Pfam" id="PF00002">
    <property type="entry name" value="7tm_2"/>
    <property type="match status" value="1"/>
</dbReference>
<evidence type="ECO:0000259" key="10">
    <source>
        <dbReference type="PROSITE" id="PS50221"/>
    </source>
</evidence>
<dbReference type="InterPro" id="IPR016187">
    <property type="entry name" value="CTDL_fold"/>
</dbReference>
<organism evidence="12 13">
    <name type="scientific">Stylophora pistillata</name>
    <name type="common">Smooth cauliflower coral</name>
    <dbReference type="NCBI Taxonomy" id="50429"/>
    <lineage>
        <taxon>Eukaryota</taxon>
        <taxon>Metazoa</taxon>
        <taxon>Cnidaria</taxon>
        <taxon>Anthozoa</taxon>
        <taxon>Hexacorallia</taxon>
        <taxon>Scleractinia</taxon>
        <taxon>Astrocoeniina</taxon>
        <taxon>Pocilloporidae</taxon>
        <taxon>Stylophora</taxon>
    </lineage>
</organism>
<dbReference type="STRING" id="50429.A0A2B4SJA0"/>
<protein>
    <submittedName>
        <fullName evidence="12">Putative G-protein coupled receptor 133</fullName>
    </submittedName>
</protein>
<dbReference type="FunFam" id="1.20.1070.10:FF:000058">
    <property type="entry name" value="Adhesion G protein-coupled receptor F5"/>
    <property type="match status" value="1"/>
</dbReference>
<dbReference type="PRINTS" id="PR00249">
    <property type="entry name" value="GPCRSECRETIN"/>
</dbReference>
<keyword evidence="12" id="KW-0675">Receptor</keyword>
<name>A0A2B4SJA0_STYPI</name>
<feature type="transmembrane region" description="Helical" evidence="8">
    <location>
        <begin position="591"/>
        <end position="613"/>
    </location>
</feature>
<keyword evidence="4 8" id="KW-1133">Transmembrane helix</keyword>
<dbReference type="Gene3D" id="3.10.100.10">
    <property type="entry name" value="Mannose-Binding Protein A, subunit A"/>
    <property type="match status" value="1"/>
</dbReference>
<keyword evidence="3 8" id="KW-0812">Transmembrane</keyword>
<dbReference type="SUPFAM" id="SSF56436">
    <property type="entry name" value="C-type lectin-like"/>
    <property type="match status" value="1"/>
</dbReference>
<dbReference type="GO" id="GO:0004930">
    <property type="term" value="F:G protein-coupled receptor activity"/>
    <property type="evidence" value="ECO:0007669"/>
    <property type="project" value="InterPro"/>
</dbReference>
<evidence type="ECO:0000256" key="7">
    <source>
        <dbReference type="ARBA" id="ARBA00023180"/>
    </source>
</evidence>
<evidence type="ECO:0000256" key="3">
    <source>
        <dbReference type="ARBA" id="ARBA00022692"/>
    </source>
</evidence>
<evidence type="ECO:0000313" key="13">
    <source>
        <dbReference type="Proteomes" id="UP000225706"/>
    </source>
</evidence>
<dbReference type="Pfam" id="PF00059">
    <property type="entry name" value="Lectin_C"/>
    <property type="match status" value="1"/>
</dbReference>
<dbReference type="InterPro" id="IPR000832">
    <property type="entry name" value="GPCR_2_secretin-like"/>
</dbReference>
<dbReference type="Proteomes" id="UP000225706">
    <property type="component" value="Unassembled WGS sequence"/>
</dbReference>
<feature type="transmembrane region" description="Helical" evidence="8">
    <location>
        <begin position="556"/>
        <end position="579"/>
    </location>
</feature>
<evidence type="ECO:0000256" key="6">
    <source>
        <dbReference type="ARBA" id="ARBA00023157"/>
    </source>
</evidence>
<dbReference type="InterPro" id="IPR000203">
    <property type="entry name" value="GPS"/>
</dbReference>
<evidence type="ECO:0000256" key="1">
    <source>
        <dbReference type="ARBA" id="ARBA00004141"/>
    </source>
</evidence>
<feature type="transmembrane region" description="Helical" evidence="8">
    <location>
        <begin position="706"/>
        <end position="727"/>
    </location>
</feature>
<accession>A0A2B4SJA0</accession>
<dbReference type="InterPro" id="IPR016186">
    <property type="entry name" value="C-type_lectin-like/link_sf"/>
</dbReference>
<feature type="domain" description="GAIN-B" evidence="10">
    <location>
        <begin position="319"/>
        <end position="477"/>
    </location>
</feature>
<evidence type="ECO:0000256" key="8">
    <source>
        <dbReference type="SAM" id="Phobius"/>
    </source>
</evidence>